<evidence type="ECO:0000256" key="1">
    <source>
        <dbReference type="ARBA" id="ARBA00012374"/>
    </source>
</evidence>
<dbReference type="AlphaFoldDB" id="A0A3A8F250"/>
<gene>
    <name evidence="6" type="ORF">D7V32_01190</name>
</gene>
<feature type="transmembrane region" description="Helical" evidence="4">
    <location>
        <begin position="99"/>
        <end position="119"/>
    </location>
</feature>
<dbReference type="PANTHER" id="PTHR14969:SF13">
    <property type="entry name" value="AT30094P"/>
    <property type="match status" value="1"/>
</dbReference>
<dbReference type="Proteomes" id="UP000282388">
    <property type="component" value="Unassembled WGS sequence"/>
</dbReference>
<evidence type="ECO:0000256" key="2">
    <source>
        <dbReference type="ARBA" id="ARBA00032707"/>
    </source>
</evidence>
<dbReference type="GO" id="GO:0050380">
    <property type="term" value="F:undecaprenyl-diphosphatase activity"/>
    <property type="evidence" value="ECO:0007669"/>
    <property type="project" value="UniProtKB-EC"/>
</dbReference>
<dbReference type="GO" id="GO:0005886">
    <property type="term" value="C:plasma membrane"/>
    <property type="evidence" value="ECO:0007669"/>
    <property type="project" value="InterPro"/>
</dbReference>
<sequence length="198" mass="22785">MSIEQLNLSAFYLLNVPDNASAFMMNYAIFIAHDLIYILLFIFILCWLRGSSTTKKYIFKAFIFTFFSLSIGEILSLAFNTPRPFVMDVGQTLIAHSPTGSFPSNHMAIFSSIAFSYYFSARRDIGRLLLAVAWLVAWSRVYVGVHFPIDMLGGFFIAWAVNYSGLNVWNKYKEQIMAWVMAIYQKIFRLFIEKGIIK</sequence>
<dbReference type="OrthoDB" id="9801622at2"/>
<comment type="catalytic activity">
    <reaction evidence="3">
        <text>di-trans,octa-cis-undecaprenyl diphosphate + H2O = di-trans,octa-cis-undecaprenyl phosphate + phosphate + H(+)</text>
        <dbReference type="Rhea" id="RHEA:28094"/>
        <dbReference type="ChEBI" id="CHEBI:15377"/>
        <dbReference type="ChEBI" id="CHEBI:15378"/>
        <dbReference type="ChEBI" id="CHEBI:43474"/>
        <dbReference type="ChEBI" id="CHEBI:58405"/>
        <dbReference type="ChEBI" id="CHEBI:60392"/>
        <dbReference type="EC" id="3.6.1.27"/>
    </reaction>
</comment>
<feature type="domain" description="Phosphatidic acid phosphatase type 2/haloperoxidase" evidence="5">
    <location>
        <begin position="57"/>
        <end position="166"/>
    </location>
</feature>
<dbReference type="PANTHER" id="PTHR14969">
    <property type="entry name" value="SPHINGOSINE-1-PHOSPHATE PHOSPHOHYDROLASE"/>
    <property type="match status" value="1"/>
</dbReference>
<dbReference type="InterPro" id="IPR036938">
    <property type="entry name" value="PAP2/HPO_sf"/>
</dbReference>
<keyword evidence="4" id="KW-0812">Transmembrane</keyword>
<accession>A0A3A8F250</accession>
<dbReference type="InterPro" id="IPR000326">
    <property type="entry name" value="PAP2/HPO"/>
</dbReference>
<protein>
    <recommendedName>
        <fullName evidence="1">undecaprenyl-diphosphate phosphatase</fullName>
        <ecNumber evidence="1">3.6.1.27</ecNumber>
    </recommendedName>
    <alternativeName>
        <fullName evidence="2">Undecaprenyl pyrophosphate phosphatase</fullName>
    </alternativeName>
</protein>
<name>A0A3A8F250_9GAMM</name>
<evidence type="ECO:0000256" key="4">
    <source>
        <dbReference type="SAM" id="Phobius"/>
    </source>
</evidence>
<evidence type="ECO:0000313" key="6">
    <source>
        <dbReference type="EMBL" id="RKG34763.1"/>
    </source>
</evidence>
<keyword evidence="4" id="KW-1133">Transmembrane helix</keyword>
<dbReference type="CDD" id="cd03385">
    <property type="entry name" value="PAP2_BcrC_like"/>
    <property type="match status" value="1"/>
</dbReference>
<evidence type="ECO:0000256" key="3">
    <source>
        <dbReference type="ARBA" id="ARBA00047594"/>
    </source>
</evidence>
<dbReference type="Gene3D" id="1.20.144.10">
    <property type="entry name" value="Phosphatidic acid phosphatase type 2/haloperoxidase"/>
    <property type="match status" value="1"/>
</dbReference>
<keyword evidence="7" id="KW-1185">Reference proteome</keyword>
<dbReference type="Pfam" id="PF01569">
    <property type="entry name" value="PAP2"/>
    <property type="match status" value="1"/>
</dbReference>
<feature type="transmembrane region" description="Helical" evidence="4">
    <location>
        <begin position="57"/>
        <end position="79"/>
    </location>
</feature>
<comment type="caution">
    <text evidence="6">The sequence shown here is derived from an EMBL/GenBank/DDBJ whole genome shotgun (WGS) entry which is preliminary data.</text>
</comment>
<dbReference type="SUPFAM" id="SSF48317">
    <property type="entry name" value="Acid phosphatase/Vanadium-dependent haloperoxidase"/>
    <property type="match status" value="1"/>
</dbReference>
<dbReference type="SMART" id="SM00014">
    <property type="entry name" value="acidPPc"/>
    <property type="match status" value="1"/>
</dbReference>
<dbReference type="EMBL" id="RAXV01000001">
    <property type="protein sequence ID" value="RKG34763.1"/>
    <property type="molecule type" value="Genomic_DNA"/>
</dbReference>
<dbReference type="InterPro" id="IPR033879">
    <property type="entry name" value="UPP_Pase"/>
</dbReference>
<proteinExistence type="predicted"/>
<feature type="transmembrane region" description="Helical" evidence="4">
    <location>
        <begin position="20"/>
        <end position="45"/>
    </location>
</feature>
<evidence type="ECO:0000259" key="5">
    <source>
        <dbReference type="SMART" id="SM00014"/>
    </source>
</evidence>
<evidence type="ECO:0000313" key="7">
    <source>
        <dbReference type="Proteomes" id="UP000282388"/>
    </source>
</evidence>
<dbReference type="EC" id="3.6.1.27" evidence="1"/>
<organism evidence="6 7">
    <name type="scientific">Acinetobacter tianfuensis</name>
    <dbReference type="NCBI Taxonomy" id="2419603"/>
    <lineage>
        <taxon>Bacteria</taxon>
        <taxon>Pseudomonadati</taxon>
        <taxon>Pseudomonadota</taxon>
        <taxon>Gammaproteobacteria</taxon>
        <taxon>Moraxellales</taxon>
        <taxon>Moraxellaceae</taxon>
        <taxon>Acinetobacter</taxon>
    </lineage>
</organism>
<keyword evidence="4" id="KW-0472">Membrane</keyword>
<dbReference type="RefSeq" id="WP_120401145.1">
    <property type="nucleotide sequence ID" value="NZ_RAXV01000001.1"/>
</dbReference>
<reference evidence="6 7" key="1">
    <citation type="submission" date="2018-09" db="EMBL/GenBank/DDBJ databases">
        <title>The draft genome of Acinetobacter spp. strains.</title>
        <authorList>
            <person name="Qin J."/>
            <person name="Feng Y."/>
            <person name="Zong Z."/>
        </authorList>
    </citation>
    <scope>NUCLEOTIDE SEQUENCE [LARGE SCALE GENOMIC DNA]</scope>
    <source>
        <strain evidence="6 7">WCHAc060012</strain>
    </source>
</reference>